<dbReference type="Gramene" id="TVU25620">
    <property type="protein sequence ID" value="TVU25620"/>
    <property type="gene ID" value="EJB05_28123"/>
</dbReference>
<accession>A0A5J9URE1</accession>
<dbReference type="OrthoDB" id="548115at2759"/>
<dbReference type="PANTHER" id="PTHR31579">
    <property type="entry name" value="OS03G0796600 PROTEIN"/>
    <property type="match status" value="1"/>
</dbReference>
<dbReference type="NCBIfam" id="TIGR01615">
    <property type="entry name" value="A_thal_3542"/>
    <property type="match status" value="2"/>
</dbReference>
<dbReference type="InterPro" id="IPR006502">
    <property type="entry name" value="PDDEXK-like"/>
</dbReference>
<name>A0A5J9URE1_9POAL</name>
<sequence>MTEATADIRAGCSRWCENSIRPCLVHDFFGLESGSPSEVDSDDGNVDASPVGESDDGVNLGAPATAHKARKAAECIRKLLNKGMSTDTFLGRLAGEVNKAIEEMVSFHGSLPAFRRAVVSYLREGGYNAAVCQTRWRGTQDVSAGNYEYIDVVTTASGKETAAGERYIVDVGFAMEFSVARSTAVYLMVLEALPTVLVARPKVVQQVVKVAAKAARRSLKSQGLTVPPWRKKRFMAAKWLGPHCRTPDTAMGSCVPSVAAGEAICRIVGFFLAPSEPPCLRRRYQCDAPRLQHRVSAQAYHSRVAASKFVKEAVIADDMHPLQRFQMRVTPTASRRAKRATAPLDAAARARIAVLPSSVDSSGSEHEAAALSSLVNEYLFEVDATVPAAAALTVDQDSDDEDDADKTAGSAAADDVVQEIRAILDLSTRSDELCRRLTADVVEAAKSLDDVRQNRSAFRRAVMSRLQDHGHDAGLCKLRWDKSSGMVAGNYEYIDVVVSAEKRRYIVDVGFAAEFEVARPTAEFDAVRAALPEVLAAPADDVRRIVKAASAAARRSLKSRGLSVPPWRKRRFMMAKWFGPYRRTVNPVPASVGAAAATVGCGDRPSVCGTVL</sequence>
<evidence type="ECO:0000313" key="3">
    <source>
        <dbReference type="Proteomes" id="UP000324897"/>
    </source>
</evidence>
<dbReference type="PANTHER" id="PTHR31579:SF90">
    <property type="entry name" value="OS11G0437600 PROTEIN"/>
    <property type="match status" value="1"/>
</dbReference>
<dbReference type="EMBL" id="RWGY01000013">
    <property type="protein sequence ID" value="TVU25620.1"/>
    <property type="molecule type" value="Genomic_DNA"/>
</dbReference>
<evidence type="ECO:0000256" key="1">
    <source>
        <dbReference type="SAM" id="MobiDB-lite"/>
    </source>
</evidence>
<organism evidence="2 3">
    <name type="scientific">Eragrostis curvula</name>
    <name type="common">weeping love grass</name>
    <dbReference type="NCBI Taxonomy" id="38414"/>
    <lineage>
        <taxon>Eukaryota</taxon>
        <taxon>Viridiplantae</taxon>
        <taxon>Streptophyta</taxon>
        <taxon>Embryophyta</taxon>
        <taxon>Tracheophyta</taxon>
        <taxon>Spermatophyta</taxon>
        <taxon>Magnoliopsida</taxon>
        <taxon>Liliopsida</taxon>
        <taxon>Poales</taxon>
        <taxon>Poaceae</taxon>
        <taxon>PACMAD clade</taxon>
        <taxon>Chloridoideae</taxon>
        <taxon>Eragrostideae</taxon>
        <taxon>Eragrostidinae</taxon>
        <taxon>Eragrostis</taxon>
    </lineage>
</organism>
<proteinExistence type="predicted"/>
<dbReference type="Proteomes" id="UP000324897">
    <property type="component" value="Chromosome 2"/>
</dbReference>
<evidence type="ECO:0008006" key="4">
    <source>
        <dbReference type="Google" id="ProtNLM"/>
    </source>
</evidence>
<feature type="non-terminal residue" evidence="2">
    <location>
        <position position="1"/>
    </location>
</feature>
<keyword evidence="3" id="KW-1185">Reference proteome</keyword>
<gene>
    <name evidence="2" type="ORF">EJB05_28123</name>
</gene>
<dbReference type="AlphaFoldDB" id="A0A5J9URE1"/>
<reference evidence="2 3" key="1">
    <citation type="journal article" date="2019" name="Sci. Rep.">
        <title>A high-quality genome of Eragrostis curvula grass provides insights into Poaceae evolution and supports new strategies to enhance forage quality.</title>
        <authorList>
            <person name="Carballo J."/>
            <person name="Santos B.A.C.M."/>
            <person name="Zappacosta D."/>
            <person name="Garbus I."/>
            <person name="Selva J.P."/>
            <person name="Gallo C.A."/>
            <person name="Diaz A."/>
            <person name="Albertini E."/>
            <person name="Caccamo M."/>
            <person name="Echenique V."/>
        </authorList>
    </citation>
    <scope>NUCLEOTIDE SEQUENCE [LARGE SCALE GENOMIC DNA]</scope>
    <source>
        <strain evidence="3">cv. Victoria</strain>
        <tissue evidence="2">Leaf</tissue>
    </source>
</reference>
<protein>
    <recommendedName>
        <fullName evidence="4">DUF506 family protein</fullName>
    </recommendedName>
</protein>
<comment type="caution">
    <text evidence="2">The sequence shown here is derived from an EMBL/GenBank/DDBJ whole genome shotgun (WGS) entry which is preliminary data.</text>
</comment>
<feature type="region of interest" description="Disordered" evidence="1">
    <location>
        <begin position="35"/>
        <end position="59"/>
    </location>
</feature>
<evidence type="ECO:0000313" key="2">
    <source>
        <dbReference type="EMBL" id="TVU25620.1"/>
    </source>
</evidence>
<dbReference type="Pfam" id="PF04720">
    <property type="entry name" value="PDDEXK_6"/>
    <property type="match status" value="2"/>
</dbReference>